<dbReference type="AlphaFoldDB" id="A0A699VEI8"/>
<gene>
    <name evidence="1" type="ORF">Tci_905804</name>
</gene>
<comment type="caution">
    <text evidence="1">The sequence shown here is derived from an EMBL/GenBank/DDBJ whole genome shotgun (WGS) entry which is preliminary data.</text>
</comment>
<accession>A0A699VEI8</accession>
<name>A0A699VEI8_TANCI</name>
<dbReference type="EMBL" id="BKCJ011439741">
    <property type="protein sequence ID" value="GFD33835.1"/>
    <property type="molecule type" value="Genomic_DNA"/>
</dbReference>
<protein>
    <submittedName>
        <fullName evidence="1">Uncharacterized protein</fullName>
    </submittedName>
</protein>
<organism evidence="1">
    <name type="scientific">Tanacetum cinerariifolium</name>
    <name type="common">Dalmatian daisy</name>
    <name type="synonym">Chrysanthemum cinerariifolium</name>
    <dbReference type="NCBI Taxonomy" id="118510"/>
    <lineage>
        <taxon>Eukaryota</taxon>
        <taxon>Viridiplantae</taxon>
        <taxon>Streptophyta</taxon>
        <taxon>Embryophyta</taxon>
        <taxon>Tracheophyta</taxon>
        <taxon>Spermatophyta</taxon>
        <taxon>Magnoliopsida</taxon>
        <taxon>eudicotyledons</taxon>
        <taxon>Gunneridae</taxon>
        <taxon>Pentapetalae</taxon>
        <taxon>asterids</taxon>
        <taxon>campanulids</taxon>
        <taxon>Asterales</taxon>
        <taxon>Asteraceae</taxon>
        <taxon>Asteroideae</taxon>
        <taxon>Anthemideae</taxon>
        <taxon>Anthemidinae</taxon>
        <taxon>Tanacetum</taxon>
    </lineage>
</organism>
<reference evidence="1" key="1">
    <citation type="journal article" date="2019" name="Sci. Rep.">
        <title>Draft genome of Tanacetum cinerariifolium, the natural source of mosquito coil.</title>
        <authorList>
            <person name="Yamashiro T."/>
            <person name="Shiraishi A."/>
            <person name="Satake H."/>
            <person name="Nakayama K."/>
        </authorList>
    </citation>
    <scope>NUCLEOTIDE SEQUENCE</scope>
</reference>
<evidence type="ECO:0000313" key="1">
    <source>
        <dbReference type="EMBL" id="GFD33835.1"/>
    </source>
</evidence>
<feature type="non-terminal residue" evidence="1">
    <location>
        <position position="1"/>
    </location>
</feature>
<proteinExistence type="predicted"/>
<sequence>LKKFQAELDRRNDVKYASKMEIDCANAKGDLMSYKMESEKSFNAYIQKINDLYQMISEMKKELSAHQETISILS</sequence>